<accession>A0ABW1B5Y4</accession>
<keyword evidence="2" id="KW-1003">Cell membrane</keyword>
<dbReference type="EMBL" id="JBHSNZ010000007">
    <property type="protein sequence ID" value="MFC5808584.1"/>
    <property type="molecule type" value="Genomic_DNA"/>
</dbReference>
<keyword evidence="11" id="KW-1185">Reference proteome</keyword>
<dbReference type="Proteomes" id="UP001596112">
    <property type="component" value="Unassembled WGS sequence"/>
</dbReference>
<evidence type="ECO:0000256" key="2">
    <source>
        <dbReference type="ARBA" id="ARBA00022475"/>
    </source>
</evidence>
<evidence type="ECO:0000256" key="7">
    <source>
        <dbReference type="SAM" id="Phobius"/>
    </source>
</evidence>
<evidence type="ECO:0000256" key="6">
    <source>
        <dbReference type="SAM" id="MobiDB-lite"/>
    </source>
</evidence>
<evidence type="ECO:0000313" key="10">
    <source>
        <dbReference type="EMBL" id="MFC5808584.1"/>
    </source>
</evidence>
<keyword evidence="5 7" id="KW-0472">Membrane</keyword>
<dbReference type="PANTHER" id="PTHR36115">
    <property type="entry name" value="PROLINE-RICH ANTIGEN HOMOLOG-RELATED"/>
    <property type="match status" value="1"/>
</dbReference>
<feature type="transmembrane region" description="Helical" evidence="7">
    <location>
        <begin position="518"/>
        <end position="539"/>
    </location>
</feature>
<evidence type="ECO:0000256" key="1">
    <source>
        <dbReference type="ARBA" id="ARBA00004651"/>
    </source>
</evidence>
<feature type="compositionally biased region" description="Pro residues" evidence="6">
    <location>
        <begin position="269"/>
        <end position="283"/>
    </location>
</feature>
<name>A0ABW1B5Y4_9ACTN</name>
<comment type="subcellular location">
    <subcellularLocation>
        <location evidence="1">Cell membrane</location>
        <topology evidence="1">Multi-pass membrane protein</topology>
    </subcellularLocation>
</comment>
<gene>
    <name evidence="10" type="ORF">ACFQGO_13885</name>
</gene>
<reference evidence="11" key="1">
    <citation type="journal article" date="2019" name="Int. J. Syst. Evol. Microbiol.">
        <title>The Global Catalogue of Microorganisms (GCM) 10K type strain sequencing project: providing services to taxonomists for standard genome sequencing and annotation.</title>
        <authorList>
            <consortium name="The Broad Institute Genomics Platform"/>
            <consortium name="The Broad Institute Genome Sequencing Center for Infectious Disease"/>
            <person name="Wu L."/>
            <person name="Ma J."/>
        </authorList>
    </citation>
    <scope>NUCLEOTIDE SEQUENCE [LARGE SCALE GENOMIC DNA]</scope>
    <source>
        <strain evidence="11">JCM 9918</strain>
    </source>
</reference>
<keyword evidence="3 7" id="KW-0812">Transmembrane</keyword>
<evidence type="ECO:0000259" key="8">
    <source>
        <dbReference type="Pfam" id="PF06271"/>
    </source>
</evidence>
<feature type="compositionally biased region" description="Low complexity" evidence="6">
    <location>
        <begin position="284"/>
        <end position="295"/>
    </location>
</feature>
<feature type="transmembrane region" description="Helical" evidence="7">
    <location>
        <begin position="452"/>
        <end position="479"/>
    </location>
</feature>
<feature type="compositionally biased region" description="Low complexity" evidence="6">
    <location>
        <begin position="329"/>
        <end position="344"/>
    </location>
</feature>
<dbReference type="PANTHER" id="PTHR36115:SF4">
    <property type="entry name" value="MEMBRANE PROTEIN"/>
    <property type="match status" value="1"/>
</dbReference>
<feature type="compositionally biased region" description="Low complexity" evidence="6">
    <location>
        <begin position="203"/>
        <end position="213"/>
    </location>
</feature>
<feature type="compositionally biased region" description="Low complexity" evidence="6">
    <location>
        <begin position="233"/>
        <end position="268"/>
    </location>
</feature>
<feature type="region of interest" description="Disordered" evidence="6">
    <location>
        <begin position="1"/>
        <end position="361"/>
    </location>
</feature>
<evidence type="ECO:0000259" key="9">
    <source>
        <dbReference type="Pfam" id="PF10708"/>
    </source>
</evidence>
<feature type="domain" description="RDD" evidence="8">
    <location>
        <begin position="403"/>
        <end position="552"/>
    </location>
</feature>
<sequence length="559" mass="56187">MSAPTPAPGDDRPREGFYPDPSIPGYVRYWNGAAWVPGTSRPAPTDGEPLAPPGGSPAVEETGPHFFDEDPDPVAEPGGAATRPSADSLHGNRPEPASAWGADRSRQTGFGGDKDRRVSWGSPRPAGQGPDPRVSLAADAGDPAAESGRTASTDGTATIPPADDDTGAPEGTVVFRRPGTGAGGGAGAEASRADGTMAFRSKPAGAGPQAAGPQGTGPQGAAPGPQGAGPQGAGPAAAPGVFGAPLTSAQAAAQQALGLAPQASSAAPAAPPAPDPALPPAAPFGPQQGPQAAPGPQVPAAPPVVAAPLTPTAPPPRQPEQPAVGGSFAQTPPAAALPQQPTAPRQSADTPMAVGAGGGQPSWAQQVHRLAGGDGEQPVAPWKPVVEDPFQAAARRQAEARPAGLGRRLVARLVDSAIVGSVTAVAAVPFGTRALDHIDGKIDAARLSGERVTVWLIDGTTSVYLGIVLGVLFVVSALYEVLPTAKWGATLGKRLLGLEVRDIEGHEPPTFGGSLRRWLAHTVPGLLGIGVVGVLWCVIDKPWRQCWHDKAAHTFVAGR</sequence>
<evidence type="ECO:0000256" key="4">
    <source>
        <dbReference type="ARBA" id="ARBA00022989"/>
    </source>
</evidence>
<dbReference type="Pfam" id="PF06271">
    <property type="entry name" value="RDD"/>
    <property type="match status" value="1"/>
</dbReference>
<protein>
    <submittedName>
        <fullName evidence="10">RDD family protein</fullName>
    </submittedName>
</protein>
<dbReference type="InterPro" id="IPR010432">
    <property type="entry name" value="RDD"/>
</dbReference>
<dbReference type="InterPro" id="IPR018929">
    <property type="entry name" value="DUF2510"/>
</dbReference>
<organism evidence="10 11">
    <name type="scientific">Streptomyces heilongjiangensis</name>
    <dbReference type="NCBI Taxonomy" id="945052"/>
    <lineage>
        <taxon>Bacteria</taxon>
        <taxon>Bacillati</taxon>
        <taxon>Actinomycetota</taxon>
        <taxon>Actinomycetes</taxon>
        <taxon>Kitasatosporales</taxon>
        <taxon>Streptomycetaceae</taxon>
        <taxon>Streptomyces</taxon>
    </lineage>
</organism>
<proteinExistence type="predicted"/>
<feature type="transmembrane region" description="Helical" evidence="7">
    <location>
        <begin position="409"/>
        <end position="431"/>
    </location>
</feature>
<dbReference type="InterPro" id="IPR051791">
    <property type="entry name" value="Pra-immunoreactive"/>
</dbReference>
<dbReference type="RefSeq" id="WP_272173161.1">
    <property type="nucleotide sequence ID" value="NZ_JAQOSL010000083.1"/>
</dbReference>
<evidence type="ECO:0000256" key="3">
    <source>
        <dbReference type="ARBA" id="ARBA00022692"/>
    </source>
</evidence>
<evidence type="ECO:0000313" key="11">
    <source>
        <dbReference type="Proteomes" id="UP001596112"/>
    </source>
</evidence>
<feature type="domain" description="DUF2510" evidence="9">
    <location>
        <begin position="16"/>
        <end position="45"/>
    </location>
</feature>
<dbReference type="Pfam" id="PF10708">
    <property type="entry name" value="DUF2510"/>
    <property type="match status" value="1"/>
</dbReference>
<keyword evidence="4 7" id="KW-1133">Transmembrane helix</keyword>
<evidence type="ECO:0000256" key="5">
    <source>
        <dbReference type="ARBA" id="ARBA00023136"/>
    </source>
</evidence>
<comment type="caution">
    <text evidence="10">The sequence shown here is derived from an EMBL/GenBank/DDBJ whole genome shotgun (WGS) entry which is preliminary data.</text>
</comment>